<organism evidence="1 2">
    <name type="scientific">Stenotrophomonas maltophilia (strain K279a)</name>
    <dbReference type="NCBI Taxonomy" id="522373"/>
    <lineage>
        <taxon>Bacteria</taxon>
        <taxon>Pseudomonadati</taxon>
        <taxon>Pseudomonadota</taxon>
        <taxon>Gammaproteobacteria</taxon>
        <taxon>Lysobacterales</taxon>
        <taxon>Lysobacteraceae</taxon>
        <taxon>Stenotrophomonas</taxon>
        <taxon>Stenotrophomonas maltophilia group</taxon>
    </lineage>
</organism>
<evidence type="ECO:0000313" key="1">
    <source>
        <dbReference type="EMBL" id="CAQ47591.1"/>
    </source>
</evidence>
<reference evidence="1 2" key="1">
    <citation type="journal article" date="2008" name="Genome Biol.">
        <title>The complete genome, comparative and functional analysis of Stenotrophomonas maltophilia reveals an organism heavily shielded by drug resistance determinants.</title>
        <authorList>
            <person name="Crossman L.C."/>
            <person name="Gould V.C."/>
            <person name="Dow J.M."/>
            <person name="Vernikos G.S."/>
            <person name="Okazaki A."/>
            <person name="Sebaihia M."/>
            <person name="Saunders D."/>
            <person name="Arrowsmith C."/>
            <person name="Carver T."/>
            <person name="Peters N."/>
            <person name="Adlem E."/>
            <person name="Kerhornou A."/>
            <person name="Lord A."/>
            <person name="Murphy L."/>
            <person name="Seeger K."/>
            <person name="Squares R."/>
            <person name="Rutter S."/>
            <person name="Quail M.A."/>
            <person name="Rajandream M.A."/>
            <person name="Harris D."/>
            <person name="Churcher C."/>
            <person name="Bentley S.D."/>
            <person name="Parkhill J."/>
            <person name="Thomson N.R."/>
            <person name="Avison M.B."/>
        </authorList>
    </citation>
    <scope>NUCLEOTIDE SEQUENCE [LARGE SCALE GENOMIC DNA]</scope>
    <source>
        <strain evidence="1 2">K279a</strain>
    </source>
</reference>
<dbReference type="EMBL" id="AM743169">
    <property type="protein sequence ID" value="CAQ47591.1"/>
    <property type="molecule type" value="Genomic_DNA"/>
</dbReference>
<dbReference type="HOGENOM" id="CLU_1844006_0_0_6"/>
<proteinExistence type="predicted"/>
<sequence length="157" mass="17030">MGASSHAMIATPIDTWIRPMKNCGILLLTACAALLACTQAPSPPPLQHGQIGTAAELAAYGPRTPEPIHLRRDRVPPDLVDLIPFAEKWGIGDDVLRNEMRERATDAEKQALADALAGRHARITAWLDSFPQGQPMSEEAAAFMYMQLGTDEMGLMP</sequence>
<protein>
    <submittedName>
        <fullName evidence="1">Uncharacterized protein</fullName>
    </submittedName>
</protein>
<name>B2FIT6_STRMK</name>
<keyword evidence="2" id="KW-1185">Reference proteome</keyword>
<dbReference type="EnsemblBacteria" id="CAQ47591">
    <property type="protein sequence ID" value="CAQ47591"/>
    <property type="gene ID" value="Smlt4200"/>
</dbReference>
<dbReference type="KEGG" id="sml:Smlt4200"/>
<dbReference type="Proteomes" id="UP000008840">
    <property type="component" value="Chromosome"/>
</dbReference>
<dbReference type="AlphaFoldDB" id="B2FIT6"/>
<accession>B2FIT6</accession>
<evidence type="ECO:0000313" key="2">
    <source>
        <dbReference type="Proteomes" id="UP000008840"/>
    </source>
</evidence>
<gene>
    <name evidence="1" type="ordered locus">Smlt4200</name>
</gene>